<dbReference type="Proteomes" id="UP001241988">
    <property type="component" value="Unassembled WGS sequence"/>
</dbReference>
<dbReference type="InterPro" id="IPR051203">
    <property type="entry name" value="Polysaccharide_Synthase-Rel"/>
</dbReference>
<comment type="similarity">
    <text evidence="1">Belongs to the polysaccharide synthase family.</text>
</comment>
<protein>
    <recommendedName>
        <fullName evidence="2">Polysaccharide biosynthesis protein CapD-like domain-containing protein</fullName>
    </recommendedName>
</protein>
<gene>
    <name evidence="3" type="ORF">QOZ98_001772</name>
</gene>
<dbReference type="Pfam" id="PF02719">
    <property type="entry name" value="Polysacc_synt_2"/>
    <property type="match status" value="1"/>
</dbReference>
<organism evidence="3 4">
    <name type="scientific">Planomicrobium stackebrandtii</name>
    <dbReference type="NCBI Taxonomy" id="253160"/>
    <lineage>
        <taxon>Bacteria</taxon>
        <taxon>Bacillati</taxon>
        <taxon>Bacillota</taxon>
        <taxon>Bacilli</taxon>
        <taxon>Bacillales</taxon>
        <taxon>Caryophanaceae</taxon>
        <taxon>Planomicrobium</taxon>
    </lineage>
</organism>
<accession>A0ABU0GUA7</accession>
<dbReference type="PANTHER" id="PTHR43318:SF1">
    <property type="entry name" value="POLYSACCHARIDE BIOSYNTHESIS PROTEIN EPSC-RELATED"/>
    <property type="match status" value="1"/>
</dbReference>
<name>A0ABU0GUA7_9BACL</name>
<keyword evidence="4" id="KW-1185">Reference proteome</keyword>
<dbReference type="InterPro" id="IPR036291">
    <property type="entry name" value="NAD(P)-bd_dom_sf"/>
</dbReference>
<dbReference type="EMBL" id="JAUSWB010000004">
    <property type="protein sequence ID" value="MDQ0428945.1"/>
    <property type="molecule type" value="Genomic_DNA"/>
</dbReference>
<evidence type="ECO:0000259" key="2">
    <source>
        <dbReference type="Pfam" id="PF02719"/>
    </source>
</evidence>
<evidence type="ECO:0000256" key="1">
    <source>
        <dbReference type="ARBA" id="ARBA00007430"/>
    </source>
</evidence>
<proteinExistence type="inferred from homology"/>
<dbReference type="PANTHER" id="PTHR43318">
    <property type="entry name" value="UDP-N-ACETYLGLUCOSAMINE 4,6-DEHYDRATASE"/>
    <property type="match status" value="1"/>
</dbReference>
<comment type="caution">
    <text evidence="3">The sequence shown here is derived from an EMBL/GenBank/DDBJ whole genome shotgun (WGS) entry which is preliminary data.</text>
</comment>
<evidence type="ECO:0000313" key="4">
    <source>
        <dbReference type="Proteomes" id="UP001241988"/>
    </source>
</evidence>
<feature type="domain" description="Polysaccharide biosynthesis protein CapD-like" evidence="2">
    <location>
        <begin position="57"/>
        <end position="217"/>
    </location>
</feature>
<dbReference type="RefSeq" id="WP_308787092.1">
    <property type="nucleotide sequence ID" value="NZ_JAUSWB010000004.1"/>
</dbReference>
<dbReference type="SUPFAM" id="SSF51735">
    <property type="entry name" value="NAD(P)-binding Rossmann-fold domains"/>
    <property type="match status" value="1"/>
</dbReference>
<dbReference type="Gene3D" id="3.40.50.720">
    <property type="entry name" value="NAD(P)-binding Rossmann-like Domain"/>
    <property type="match status" value="1"/>
</dbReference>
<dbReference type="InterPro" id="IPR003869">
    <property type="entry name" value="Polysac_CapD-like"/>
</dbReference>
<reference evidence="3 4" key="1">
    <citation type="submission" date="2023-07" db="EMBL/GenBank/DDBJ databases">
        <title>Genomic Encyclopedia of Type Strains, Phase IV (KMG-IV): sequencing the most valuable type-strain genomes for metagenomic binning, comparative biology and taxonomic classification.</title>
        <authorList>
            <person name="Goeker M."/>
        </authorList>
    </citation>
    <scope>NUCLEOTIDE SEQUENCE [LARGE SCALE GENOMIC DNA]</scope>
    <source>
        <strain evidence="3 4">DSM 16419</strain>
    </source>
</reference>
<evidence type="ECO:0000313" key="3">
    <source>
        <dbReference type="EMBL" id="MDQ0428945.1"/>
    </source>
</evidence>
<sequence>MKVDKQQILKILHQSLVPFLVLFRHFRTFVLEGFEHIEEKLEHAALPAAPHITSKTVMVTGAGGLIGSEISRQLIQFQPAQILLVGDGAKSVSLLDGQLKKLLERHTEIIPIIINVQDKKRVFEAVGRYNPEIIYHTAGHHQMDVTEEKAEETLYANVFGTNNIAEAANRYRVGTFVMVSSEQAGKPRNLKEAAKRLAEMTTESIAATSLTRYTIVRLPENLHVKQLAKNSNLMFEQKAPIVYAAQNILQAGSADTRFNKGGLFQQRDGVLRPAYQKQTELSQIELARLLKQLKTAKEDEARKLVISFIKQ</sequence>